<dbReference type="Pfam" id="PF00560">
    <property type="entry name" value="LRR_1"/>
    <property type="match status" value="3"/>
</dbReference>
<dbReference type="SUPFAM" id="SSF52058">
    <property type="entry name" value="L domain-like"/>
    <property type="match status" value="1"/>
</dbReference>
<evidence type="ECO:0000313" key="4">
    <source>
        <dbReference type="EMBL" id="MCD9640513.1"/>
    </source>
</evidence>
<dbReference type="InterPro" id="IPR051716">
    <property type="entry name" value="Plant_RL_S/T_kinase"/>
</dbReference>
<proteinExistence type="predicted"/>
<sequence>MWPETGKECPFESKGLMLAGSDLGHYFPNLQKLYLNCQFIGSIPSSLANASELLQLDFPVNNFTGNIPKGFAVYKCSILETTNFVGTLPYSTVAFTVRYNVYSSSETELVEAYPERSQTWLEGNIPSTLRNCNQLLRLDISENNLTGTIPQQLIALSSLTKIYAYYNSLTGPLPVYIGNWSHLTYLDFSYNNFSGMIPRSLGKCLSLGEIYMKETPPGTIPDLEDLQDLQSLDLSLNNLSGPIPRFIANLTSLLYLNLSFNNLEVRVPKNAGIFFKFEFRCIYRELQALWWDSKAAFTTLFYQKLKDTEEACTRPQVYFDNCFCCFIFNPGLVSKFTFASEKRNLKDPAGTRR</sequence>
<protein>
    <submittedName>
        <fullName evidence="4">Uncharacterized protein</fullName>
    </submittedName>
</protein>
<evidence type="ECO:0000313" key="5">
    <source>
        <dbReference type="Proteomes" id="UP000823775"/>
    </source>
</evidence>
<dbReference type="PANTHER" id="PTHR48053:SF37">
    <property type="entry name" value="LEUCINE-RICH REPEAT PROTEIN KINASE FAMILY PROTEIN"/>
    <property type="match status" value="1"/>
</dbReference>
<evidence type="ECO:0000256" key="2">
    <source>
        <dbReference type="ARBA" id="ARBA00022729"/>
    </source>
</evidence>
<gene>
    <name evidence="4" type="ORF">HAX54_025866</name>
</gene>
<comment type="subcellular location">
    <subcellularLocation>
        <location evidence="1">Membrane</location>
        <topology evidence="1">Single-pass type I membrane protein</topology>
    </subcellularLocation>
</comment>
<organism evidence="4 5">
    <name type="scientific">Datura stramonium</name>
    <name type="common">Jimsonweed</name>
    <name type="synonym">Common thornapple</name>
    <dbReference type="NCBI Taxonomy" id="4076"/>
    <lineage>
        <taxon>Eukaryota</taxon>
        <taxon>Viridiplantae</taxon>
        <taxon>Streptophyta</taxon>
        <taxon>Embryophyta</taxon>
        <taxon>Tracheophyta</taxon>
        <taxon>Spermatophyta</taxon>
        <taxon>Magnoliopsida</taxon>
        <taxon>eudicotyledons</taxon>
        <taxon>Gunneridae</taxon>
        <taxon>Pentapetalae</taxon>
        <taxon>asterids</taxon>
        <taxon>lamiids</taxon>
        <taxon>Solanales</taxon>
        <taxon>Solanaceae</taxon>
        <taxon>Solanoideae</taxon>
        <taxon>Datureae</taxon>
        <taxon>Datura</taxon>
    </lineage>
</organism>
<keyword evidence="3" id="KW-0675">Receptor</keyword>
<keyword evidence="2" id="KW-0732">Signal</keyword>
<dbReference type="PRINTS" id="PR00019">
    <property type="entry name" value="LEURICHRPT"/>
</dbReference>
<evidence type="ECO:0000256" key="3">
    <source>
        <dbReference type="ARBA" id="ARBA00023170"/>
    </source>
</evidence>
<dbReference type="Gene3D" id="3.80.10.10">
    <property type="entry name" value="Ribonuclease Inhibitor"/>
    <property type="match status" value="3"/>
</dbReference>
<dbReference type="Proteomes" id="UP000823775">
    <property type="component" value="Unassembled WGS sequence"/>
</dbReference>
<dbReference type="PANTHER" id="PTHR48053">
    <property type="entry name" value="LEUCINE RICH REPEAT FAMILY PROTEIN, EXPRESSED"/>
    <property type="match status" value="1"/>
</dbReference>
<dbReference type="InterPro" id="IPR032675">
    <property type="entry name" value="LRR_dom_sf"/>
</dbReference>
<evidence type="ECO:0000256" key="1">
    <source>
        <dbReference type="ARBA" id="ARBA00004479"/>
    </source>
</evidence>
<name>A0ABS8V075_DATST</name>
<dbReference type="EMBL" id="JACEIK010003142">
    <property type="protein sequence ID" value="MCD9640513.1"/>
    <property type="molecule type" value="Genomic_DNA"/>
</dbReference>
<keyword evidence="5" id="KW-1185">Reference proteome</keyword>
<dbReference type="InterPro" id="IPR001611">
    <property type="entry name" value="Leu-rich_rpt"/>
</dbReference>
<accession>A0ABS8V075</accession>
<reference evidence="4 5" key="1">
    <citation type="journal article" date="2021" name="BMC Genomics">
        <title>Datura genome reveals duplications of psychoactive alkaloid biosynthetic genes and high mutation rate following tissue culture.</title>
        <authorList>
            <person name="Rajewski A."/>
            <person name="Carter-House D."/>
            <person name="Stajich J."/>
            <person name="Litt A."/>
        </authorList>
    </citation>
    <scope>NUCLEOTIDE SEQUENCE [LARGE SCALE GENOMIC DNA]</scope>
    <source>
        <strain evidence="4">AR-01</strain>
    </source>
</reference>
<comment type="caution">
    <text evidence="4">The sequence shown here is derived from an EMBL/GenBank/DDBJ whole genome shotgun (WGS) entry which is preliminary data.</text>
</comment>